<feature type="binding site" evidence="6">
    <location>
        <begin position="46"/>
        <end position="47"/>
    </location>
    <ligand>
        <name>FAD</name>
        <dbReference type="ChEBI" id="CHEBI:57692"/>
    </ligand>
</feature>
<dbReference type="GO" id="GO:0019478">
    <property type="term" value="P:D-amino acid catabolic process"/>
    <property type="evidence" value="ECO:0007669"/>
    <property type="project" value="TreeGrafter"/>
</dbReference>
<keyword evidence="5" id="KW-0560">Oxidoreductase</keyword>
<dbReference type="InterPro" id="IPR006181">
    <property type="entry name" value="D-amino_acid_oxidase_CS"/>
</dbReference>
<comment type="similarity">
    <text evidence="2">Belongs to the DAMOX/DASOX family.</text>
</comment>
<dbReference type="InterPro" id="IPR023209">
    <property type="entry name" value="DAO"/>
</dbReference>
<keyword evidence="9" id="KW-1185">Reference proteome</keyword>
<dbReference type="EMBL" id="GL996528">
    <property type="protein sequence ID" value="EGV59922.1"/>
    <property type="molecule type" value="Genomic_DNA"/>
</dbReference>
<dbReference type="STRING" id="590646.G3BEL6"/>
<evidence type="ECO:0000259" key="7">
    <source>
        <dbReference type="Pfam" id="PF01266"/>
    </source>
</evidence>
<evidence type="ECO:0000256" key="2">
    <source>
        <dbReference type="ARBA" id="ARBA00006730"/>
    </source>
</evidence>
<dbReference type="GO" id="GO:0071949">
    <property type="term" value="F:FAD binding"/>
    <property type="evidence" value="ECO:0007669"/>
    <property type="project" value="InterPro"/>
</dbReference>
<keyword evidence="3" id="KW-0285">Flavoprotein</keyword>
<dbReference type="eggNOG" id="KOG3923">
    <property type="taxonomic scope" value="Eukaryota"/>
</dbReference>
<dbReference type="Gene3D" id="3.30.9.10">
    <property type="entry name" value="D-Amino Acid Oxidase, subunit A, domain 2"/>
    <property type="match status" value="1"/>
</dbReference>
<dbReference type="Proteomes" id="UP000000707">
    <property type="component" value="Unassembled WGS sequence"/>
</dbReference>
<dbReference type="SUPFAM" id="SSF51971">
    <property type="entry name" value="Nucleotide-binding domain"/>
    <property type="match status" value="1"/>
</dbReference>
<organism evidence="9">
    <name type="scientific">Candida tenuis (strain ATCC 10573 / BCRC 21748 / CBS 615 / JCM 9827 / NBRC 10315 / NRRL Y-1498 / VKM Y-70)</name>
    <name type="common">Yeast</name>
    <name type="synonym">Yamadazyma tenuis</name>
    <dbReference type="NCBI Taxonomy" id="590646"/>
    <lineage>
        <taxon>Eukaryota</taxon>
        <taxon>Fungi</taxon>
        <taxon>Dikarya</taxon>
        <taxon>Ascomycota</taxon>
        <taxon>Saccharomycotina</taxon>
        <taxon>Pichiomycetes</taxon>
        <taxon>Debaryomycetaceae</taxon>
        <taxon>Yamadazyma</taxon>
    </lineage>
</organism>
<reference evidence="8 9" key="1">
    <citation type="journal article" date="2011" name="Proc. Natl. Acad. Sci. U.S.A.">
        <title>Comparative genomics of xylose-fermenting fungi for enhanced biofuel production.</title>
        <authorList>
            <person name="Wohlbach D.J."/>
            <person name="Kuo A."/>
            <person name="Sato T.K."/>
            <person name="Potts K.M."/>
            <person name="Salamov A.A."/>
            <person name="LaButti K.M."/>
            <person name="Sun H."/>
            <person name="Clum A."/>
            <person name="Pangilinan J.L."/>
            <person name="Lindquist E.A."/>
            <person name="Lucas S."/>
            <person name="Lapidus A."/>
            <person name="Jin M."/>
            <person name="Gunawan C."/>
            <person name="Balan V."/>
            <person name="Dale B.E."/>
            <person name="Jeffries T.W."/>
            <person name="Zinkel R."/>
            <person name="Barry K.W."/>
            <person name="Grigoriev I.V."/>
            <person name="Gasch A.P."/>
        </authorList>
    </citation>
    <scope>NUCLEOTIDE SEQUENCE [LARGE SCALE GENOMIC DNA]</scope>
    <source>
        <strain evidence="9">ATCC 10573 / BCRC 21748 / CBS 615 / JCM 9827 / NBRC 10315 / NRRL Y-1498 / VKM Y-70</strain>
    </source>
</reference>
<feature type="binding site" evidence="6">
    <location>
        <position position="322"/>
    </location>
    <ligand>
        <name>D-dopa</name>
        <dbReference type="ChEBI" id="CHEBI:149689"/>
    </ligand>
</feature>
<dbReference type="HOGENOM" id="CLU_034311_1_0_1"/>
<evidence type="ECO:0000313" key="9">
    <source>
        <dbReference type="Proteomes" id="UP000000707"/>
    </source>
</evidence>
<accession>G3BEL6</accession>
<evidence type="ECO:0000256" key="3">
    <source>
        <dbReference type="ARBA" id="ARBA00022630"/>
    </source>
</evidence>
<name>G3BEL6_CANTC</name>
<dbReference type="GO" id="GO:0005737">
    <property type="term" value="C:cytoplasm"/>
    <property type="evidence" value="ECO:0007669"/>
    <property type="project" value="TreeGrafter"/>
</dbReference>
<proteinExistence type="inferred from homology"/>
<feature type="domain" description="FAD dependent oxidoreductase" evidence="7">
    <location>
        <begin position="3"/>
        <end position="333"/>
    </location>
</feature>
<evidence type="ECO:0000256" key="4">
    <source>
        <dbReference type="ARBA" id="ARBA00022827"/>
    </source>
</evidence>
<sequence length="344" mass="38762">MEYVIVGSGIVGLYTAYHLLDKCDRNGKSIVVVAEYLPGDESVNFTSPYAGGNFSCISGSDKETLEYDKFTYINLLKIRETLGGPSCGLDYCYSTEYWDEIPPKEKIDNLLTYLEDMKILGAEELVRGTKYGIRFKSFSFNCPVFIQSMKRYLEERGVQFKRQKLDHINQAFCTDTKAVFNCTGLGSFKLCGVNDSKMHPVRGQVLVVKAPHITENTMRWGKDYATYIIKRPYSNDQLVLGGFLQKDSWASETYSEQNDDILRRTTELVPEILTKNPTGHKLENLEVMRSAAGLRPFREGGTRIEKQIVNGKPLIHNYGAAGYGYQAGFGMAARAISFLQEAKL</sequence>
<evidence type="ECO:0000256" key="1">
    <source>
        <dbReference type="ARBA" id="ARBA00001974"/>
    </source>
</evidence>
<evidence type="ECO:0000256" key="6">
    <source>
        <dbReference type="PIRSR" id="PIRSR000189-1"/>
    </source>
</evidence>
<dbReference type="AlphaFoldDB" id="G3BEL6"/>
<dbReference type="Gene3D" id="3.40.50.720">
    <property type="entry name" value="NAD(P)-binding Rossmann-like Domain"/>
    <property type="match status" value="1"/>
</dbReference>
<comment type="cofactor">
    <cofactor evidence="1 6">
        <name>FAD</name>
        <dbReference type="ChEBI" id="CHEBI:57692"/>
    </cofactor>
</comment>
<keyword evidence="4 6" id="KW-0274">FAD</keyword>
<dbReference type="PANTHER" id="PTHR11530">
    <property type="entry name" value="D-AMINO ACID OXIDASE"/>
    <property type="match status" value="1"/>
</dbReference>
<gene>
    <name evidence="8" type="ORF">CANTEDRAFT_99486</name>
</gene>
<feature type="binding site" evidence="6">
    <location>
        <position position="227"/>
    </location>
    <ligand>
        <name>D-dopa</name>
        <dbReference type="ChEBI" id="CHEBI:149689"/>
    </ligand>
</feature>
<dbReference type="Pfam" id="PF01266">
    <property type="entry name" value="DAO"/>
    <property type="match status" value="1"/>
</dbReference>
<dbReference type="GO" id="GO:0003884">
    <property type="term" value="F:D-amino-acid oxidase activity"/>
    <property type="evidence" value="ECO:0007669"/>
    <property type="project" value="InterPro"/>
</dbReference>
<feature type="binding site" evidence="6">
    <location>
        <position position="183"/>
    </location>
    <ligand>
        <name>FAD</name>
        <dbReference type="ChEBI" id="CHEBI:57692"/>
    </ligand>
</feature>
<dbReference type="InterPro" id="IPR006076">
    <property type="entry name" value="FAD-dep_OxRdtase"/>
</dbReference>
<dbReference type="SUPFAM" id="SSF54373">
    <property type="entry name" value="FAD-linked reductases, C-terminal domain"/>
    <property type="match status" value="1"/>
</dbReference>
<dbReference type="PIRSF" id="PIRSF000189">
    <property type="entry name" value="D-aa_oxidase"/>
    <property type="match status" value="1"/>
</dbReference>
<dbReference type="PROSITE" id="PS00677">
    <property type="entry name" value="DAO"/>
    <property type="match status" value="1"/>
</dbReference>
<evidence type="ECO:0000256" key="5">
    <source>
        <dbReference type="ARBA" id="ARBA00023002"/>
    </source>
</evidence>
<dbReference type="PANTHER" id="PTHR11530:SF11">
    <property type="entry name" value="D-ASPARTATE OXIDASE"/>
    <property type="match status" value="1"/>
</dbReference>
<protein>
    <submittedName>
        <fullName evidence="8">D-aspartate oxidase</fullName>
    </submittedName>
</protein>
<evidence type="ECO:0000313" key="8">
    <source>
        <dbReference type="EMBL" id="EGV59922.1"/>
    </source>
</evidence>
<dbReference type="OrthoDB" id="2015447at2759"/>